<organism evidence="1 2">
    <name type="scientific">Trifolium medium</name>
    <dbReference type="NCBI Taxonomy" id="97028"/>
    <lineage>
        <taxon>Eukaryota</taxon>
        <taxon>Viridiplantae</taxon>
        <taxon>Streptophyta</taxon>
        <taxon>Embryophyta</taxon>
        <taxon>Tracheophyta</taxon>
        <taxon>Spermatophyta</taxon>
        <taxon>Magnoliopsida</taxon>
        <taxon>eudicotyledons</taxon>
        <taxon>Gunneridae</taxon>
        <taxon>Pentapetalae</taxon>
        <taxon>rosids</taxon>
        <taxon>fabids</taxon>
        <taxon>Fabales</taxon>
        <taxon>Fabaceae</taxon>
        <taxon>Papilionoideae</taxon>
        <taxon>50 kb inversion clade</taxon>
        <taxon>NPAAA clade</taxon>
        <taxon>Hologalegina</taxon>
        <taxon>IRL clade</taxon>
        <taxon>Trifolieae</taxon>
        <taxon>Trifolium</taxon>
    </lineage>
</organism>
<accession>A0A392WDT7</accession>
<proteinExistence type="predicted"/>
<comment type="caution">
    <text evidence="1">The sequence shown here is derived from an EMBL/GenBank/DDBJ whole genome shotgun (WGS) entry which is preliminary data.</text>
</comment>
<dbReference type="AlphaFoldDB" id="A0A392WDT7"/>
<dbReference type="EMBL" id="LXQA011455602">
    <property type="protein sequence ID" value="MCI97839.1"/>
    <property type="molecule type" value="Genomic_DNA"/>
</dbReference>
<evidence type="ECO:0000313" key="2">
    <source>
        <dbReference type="Proteomes" id="UP000265520"/>
    </source>
</evidence>
<name>A0A392WDT7_9FABA</name>
<sequence length="66" mass="7298">NNIEIGQVDPQGPPVLETINVAETIPNVEQQIPQEPPLVEMQKNDLNDQVLENVNVVAINNDVEVE</sequence>
<dbReference type="Proteomes" id="UP000265520">
    <property type="component" value="Unassembled WGS sequence"/>
</dbReference>
<reference evidence="1 2" key="1">
    <citation type="journal article" date="2018" name="Front. Plant Sci.">
        <title>Red Clover (Trifolium pratense) and Zigzag Clover (T. medium) - A Picture of Genomic Similarities and Differences.</title>
        <authorList>
            <person name="Dluhosova J."/>
            <person name="Istvanek J."/>
            <person name="Nedelnik J."/>
            <person name="Repkova J."/>
        </authorList>
    </citation>
    <scope>NUCLEOTIDE SEQUENCE [LARGE SCALE GENOMIC DNA]</scope>
    <source>
        <strain evidence="2">cv. 10/8</strain>
        <tissue evidence="1">Leaf</tissue>
    </source>
</reference>
<protein>
    <submittedName>
        <fullName evidence="1">Uncharacterized protein</fullName>
    </submittedName>
</protein>
<evidence type="ECO:0000313" key="1">
    <source>
        <dbReference type="EMBL" id="MCI97839.1"/>
    </source>
</evidence>
<feature type="non-terminal residue" evidence="1">
    <location>
        <position position="1"/>
    </location>
</feature>
<keyword evidence="2" id="KW-1185">Reference proteome</keyword>
<feature type="non-terminal residue" evidence="1">
    <location>
        <position position="66"/>
    </location>
</feature>